<feature type="transmembrane region" description="Helical" evidence="7">
    <location>
        <begin position="243"/>
        <end position="263"/>
    </location>
</feature>
<feature type="transmembrane region" description="Helical" evidence="7">
    <location>
        <begin position="334"/>
        <end position="358"/>
    </location>
</feature>
<feature type="transmembrane region" description="Helical" evidence="7">
    <location>
        <begin position="275"/>
        <end position="292"/>
    </location>
</feature>
<accession>A0A075U5L1</accession>
<dbReference type="SUPFAM" id="SSF103473">
    <property type="entry name" value="MFS general substrate transporter"/>
    <property type="match status" value="1"/>
</dbReference>
<dbReference type="KEGG" id="wce:WS08_0458"/>
<proteinExistence type="predicted"/>
<keyword evidence="2" id="KW-0813">Transport</keyword>
<dbReference type="KEGG" id="wct:WS74_0458"/>
<dbReference type="CDD" id="cd17324">
    <property type="entry name" value="MFS_NepI_like"/>
    <property type="match status" value="1"/>
</dbReference>
<dbReference type="KEGG" id="wci:WS105_0456"/>
<dbReference type="InterPro" id="IPR036259">
    <property type="entry name" value="MFS_trans_sf"/>
</dbReference>
<feature type="transmembrane region" description="Helical" evidence="7">
    <location>
        <begin position="298"/>
        <end position="322"/>
    </location>
</feature>
<keyword evidence="4 7" id="KW-0812">Transmembrane</keyword>
<dbReference type="OrthoDB" id="9788453at2"/>
<dbReference type="InterPro" id="IPR020846">
    <property type="entry name" value="MFS_dom"/>
</dbReference>
<organism evidence="9 10">
    <name type="scientific">Weissella ceti</name>
    <dbReference type="NCBI Taxonomy" id="759620"/>
    <lineage>
        <taxon>Bacteria</taxon>
        <taxon>Bacillati</taxon>
        <taxon>Bacillota</taxon>
        <taxon>Bacilli</taxon>
        <taxon>Lactobacillales</taxon>
        <taxon>Lactobacillaceae</taxon>
        <taxon>Weissella</taxon>
    </lineage>
</organism>
<evidence type="ECO:0000256" key="1">
    <source>
        <dbReference type="ARBA" id="ARBA00004651"/>
    </source>
</evidence>
<feature type="transmembrane region" description="Helical" evidence="7">
    <location>
        <begin position="137"/>
        <end position="158"/>
    </location>
</feature>
<dbReference type="PROSITE" id="PS50850">
    <property type="entry name" value="MFS"/>
    <property type="match status" value="1"/>
</dbReference>
<evidence type="ECO:0000256" key="4">
    <source>
        <dbReference type="ARBA" id="ARBA00022692"/>
    </source>
</evidence>
<keyword evidence="5 7" id="KW-1133">Transmembrane helix</keyword>
<feature type="transmembrane region" description="Helical" evidence="7">
    <location>
        <begin position="107"/>
        <end position="130"/>
    </location>
</feature>
<feature type="transmembrane region" description="Helical" evidence="7">
    <location>
        <begin position="78"/>
        <end position="101"/>
    </location>
</feature>
<feature type="transmembrane region" description="Helical" evidence="7">
    <location>
        <begin position="370"/>
        <end position="387"/>
    </location>
</feature>
<reference evidence="10" key="2">
    <citation type="submission" date="2014-08" db="EMBL/GenBank/DDBJ databases">
        <title>Complete genome of Weissella ceti strain WS74 isolated from diseased rainbow trout in Brazil.</title>
        <authorList>
            <person name="Figueiredo H.C.P."/>
            <person name="Leal C.A.G."/>
            <person name="Pereira F.L."/>
            <person name="Soares S.C."/>
            <person name="Dorella F.A."/>
            <person name="Carvalho A.F."/>
            <person name="Azevedo V.A.C."/>
        </authorList>
    </citation>
    <scope>NUCLEOTIDE SEQUENCE [LARGE SCALE GENOMIC DNA]</scope>
    <source>
        <strain evidence="10">WS74</strain>
    </source>
</reference>
<dbReference type="PANTHER" id="PTHR43124">
    <property type="entry name" value="PURINE EFFLUX PUMP PBUE"/>
    <property type="match status" value="1"/>
</dbReference>
<dbReference type="PATRIC" id="fig|759620.7.peg.446"/>
<evidence type="ECO:0000313" key="9">
    <source>
        <dbReference type="EMBL" id="AIM62710.1"/>
    </source>
</evidence>
<evidence type="ECO:0000313" key="10">
    <source>
        <dbReference type="Proteomes" id="UP000029079"/>
    </source>
</evidence>
<dbReference type="Pfam" id="PF07690">
    <property type="entry name" value="MFS_1"/>
    <property type="match status" value="1"/>
</dbReference>
<sequence length="393" mass="42241">MTKTSNKRANLTLLALAISAFAIGSTEFISVGLIPMLMQDFGISLSQAGTTVSLYAIGIVIGAPLLTLLTGKLNRHTLMLLTMIIFIVGNLVTAFAPTFMILLMGRFIAALAHGLFMSVSSLIAAAVVPFERRASAIAIMFTGLTVATVTGVPLGTFIGQQTSWQWSFIFITVIGLIGLIANFFLIPKDLAIPGKADPKGIIRILKQPALRAILLMTIFGYGAPFVVYTYLTPILNTQMGWSMSAVVLILVAYGIMVAIGNTLGGKWANKNALTALIRMMSGLAVVMLFLWLVQSMHWLGLVAVLLMGLFAFMSVPGLQLMMMDQANKLVPEDMTIAASLNISAFNIGIAFGSTLGGYVSTQMSLNTTPLFSILMVLFAIFIAYRLHKQLQAN</sequence>
<dbReference type="GO" id="GO:0005886">
    <property type="term" value="C:plasma membrane"/>
    <property type="evidence" value="ECO:0007669"/>
    <property type="project" value="UniProtKB-SubCell"/>
</dbReference>
<feature type="transmembrane region" description="Helical" evidence="7">
    <location>
        <begin position="208"/>
        <end position="231"/>
    </location>
</feature>
<gene>
    <name evidence="9" type="ORF">WS74_0458</name>
</gene>
<dbReference type="PANTHER" id="PTHR43124:SF8">
    <property type="entry name" value="INNER MEMBRANE TRANSPORT PROTEIN YDHP"/>
    <property type="match status" value="1"/>
</dbReference>
<feature type="transmembrane region" description="Helical" evidence="7">
    <location>
        <begin position="164"/>
        <end position="187"/>
    </location>
</feature>
<dbReference type="Proteomes" id="UP000029079">
    <property type="component" value="Chromosome"/>
</dbReference>
<evidence type="ECO:0000256" key="5">
    <source>
        <dbReference type="ARBA" id="ARBA00022989"/>
    </source>
</evidence>
<dbReference type="AlphaFoldDB" id="A0A075U5L1"/>
<dbReference type="InterPro" id="IPR011701">
    <property type="entry name" value="MFS"/>
</dbReference>
<evidence type="ECO:0000256" key="6">
    <source>
        <dbReference type="ARBA" id="ARBA00023136"/>
    </source>
</evidence>
<keyword evidence="10" id="KW-1185">Reference proteome</keyword>
<keyword evidence="3" id="KW-1003">Cell membrane</keyword>
<dbReference type="GO" id="GO:0022857">
    <property type="term" value="F:transmembrane transporter activity"/>
    <property type="evidence" value="ECO:0007669"/>
    <property type="project" value="InterPro"/>
</dbReference>
<dbReference type="InterPro" id="IPR050189">
    <property type="entry name" value="MFS_Efflux_Transporters"/>
</dbReference>
<evidence type="ECO:0000256" key="3">
    <source>
        <dbReference type="ARBA" id="ARBA00022475"/>
    </source>
</evidence>
<feature type="transmembrane region" description="Helical" evidence="7">
    <location>
        <begin position="52"/>
        <end position="71"/>
    </location>
</feature>
<keyword evidence="6 7" id="KW-0472">Membrane</keyword>
<feature type="domain" description="Major facilitator superfamily (MFS) profile" evidence="8">
    <location>
        <begin position="12"/>
        <end position="387"/>
    </location>
</feature>
<evidence type="ECO:0000256" key="7">
    <source>
        <dbReference type="SAM" id="Phobius"/>
    </source>
</evidence>
<dbReference type="EMBL" id="CP009223">
    <property type="protein sequence ID" value="AIM62710.1"/>
    <property type="molecule type" value="Genomic_DNA"/>
</dbReference>
<dbReference type="Gene3D" id="1.20.1250.20">
    <property type="entry name" value="MFS general substrate transporter like domains"/>
    <property type="match status" value="1"/>
</dbReference>
<protein>
    <submittedName>
        <fullName evidence="9">MFS family transporter</fullName>
    </submittedName>
</protein>
<name>A0A075U5L1_9LACO</name>
<dbReference type="RefSeq" id="WP_009765443.1">
    <property type="nucleotide sequence ID" value="NZ_CP009223.1"/>
</dbReference>
<comment type="subcellular location">
    <subcellularLocation>
        <location evidence="1">Cell membrane</location>
        <topology evidence="1">Multi-pass membrane protein</topology>
    </subcellularLocation>
</comment>
<reference evidence="9 10" key="1">
    <citation type="journal article" date="2014" name="Genome Announc.">
        <title>Complete Genome Sequences of Fish Pathogenic Weissella ceti Strains WS74 and WS105.</title>
        <authorList>
            <person name="Figueiredo H.C."/>
            <person name="Leal C.A."/>
            <person name="Dorella F.A."/>
            <person name="Carvalho A.F."/>
            <person name="Soares S.C."/>
            <person name="Pereira F.L."/>
            <person name="Azevedo V.A."/>
        </authorList>
    </citation>
    <scope>NUCLEOTIDE SEQUENCE [LARGE SCALE GENOMIC DNA]</scope>
    <source>
        <strain evidence="9 10">WS74</strain>
    </source>
</reference>
<evidence type="ECO:0000259" key="8">
    <source>
        <dbReference type="PROSITE" id="PS50850"/>
    </source>
</evidence>
<evidence type="ECO:0000256" key="2">
    <source>
        <dbReference type="ARBA" id="ARBA00022448"/>
    </source>
</evidence>